<dbReference type="AlphaFoldDB" id="A0A8J6E6B0"/>
<proteinExistence type="predicted"/>
<comment type="caution">
    <text evidence="2">The sequence shown here is derived from an EMBL/GenBank/DDBJ whole genome shotgun (WGS) entry which is preliminary data.</text>
</comment>
<dbReference type="EMBL" id="WNTK01019355">
    <property type="protein sequence ID" value="KAG9461577.1"/>
    <property type="molecule type" value="Genomic_DNA"/>
</dbReference>
<gene>
    <name evidence="2" type="ORF">GDO78_016354</name>
</gene>
<keyword evidence="3" id="KW-1185">Reference proteome</keyword>
<name>A0A8J6E6B0_ELECQ</name>
<organism evidence="2 3">
    <name type="scientific">Eleutherodactylus coqui</name>
    <name type="common">Puerto Rican coqui</name>
    <dbReference type="NCBI Taxonomy" id="57060"/>
    <lineage>
        <taxon>Eukaryota</taxon>
        <taxon>Metazoa</taxon>
        <taxon>Chordata</taxon>
        <taxon>Craniata</taxon>
        <taxon>Vertebrata</taxon>
        <taxon>Euteleostomi</taxon>
        <taxon>Amphibia</taxon>
        <taxon>Batrachia</taxon>
        <taxon>Anura</taxon>
        <taxon>Neobatrachia</taxon>
        <taxon>Hyloidea</taxon>
        <taxon>Eleutherodactylidae</taxon>
        <taxon>Eleutherodactylinae</taxon>
        <taxon>Eleutherodactylus</taxon>
        <taxon>Eleutherodactylus</taxon>
    </lineage>
</organism>
<reference evidence="2" key="1">
    <citation type="thesis" date="2020" institute="ProQuest LLC" country="789 East Eisenhower Parkway, Ann Arbor, MI, USA">
        <title>Comparative Genomics and Chromosome Evolution.</title>
        <authorList>
            <person name="Mudd A.B."/>
        </authorList>
    </citation>
    <scope>NUCLEOTIDE SEQUENCE</scope>
    <source>
        <strain evidence="2">HN-11 Male</strain>
        <tissue evidence="2">Kidney and liver</tissue>
    </source>
</reference>
<evidence type="ECO:0000256" key="1">
    <source>
        <dbReference type="SAM" id="MobiDB-lite"/>
    </source>
</evidence>
<feature type="region of interest" description="Disordered" evidence="1">
    <location>
        <begin position="69"/>
        <end position="94"/>
    </location>
</feature>
<feature type="region of interest" description="Disordered" evidence="1">
    <location>
        <begin position="1"/>
        <end position="47"/>
    </location>
</feature>
<sequence>MMEALEAEARPRRVIQPPTPPPRPSGSGAKPTPNGGVFPGSLPSGGRTCISCRPSSLRSKLFLMYLVRKTPSPGNKSCDRFGVQEGHRPHLRPT</sequence>
<evidence type="ECO:0000313" key="3">
    <source>
        <dbReference type="Proteomes" id="UP000770717"/>
    </source>
</evidence>
<accession>A0A8J6E6B0</accession>
<evidence type="ECO:0000313" key="2">
    <source>
        <dbReference type="EMBL" id="KAG9461577.1"/>
    </source>
</evidence>
<protein>
    <submittedName>
        <fullName evidence="2">Uncharacterized protein</fullName>
    </submittedName>
</protein>
<dbReference type="Proteomes" id="UP000770717">
    <property type="component" value="Unassembled WGS sequence"/>
</dbReference>